<feature type="domain" description="Dynein heavy chain C-terminal" evidence="1">
    <location>
        <begin position="17"/>
        <end position="85"/>
    </location>
</feature>
<dbReference type="AlphaFoldDB" id="A0A8J5N631"/>
<protein>
    <submittedName>
        <fullName evidence="3">Dynein beta chain, ciliary-like 2</fullName>
    </submittedName>
    <submittedName>
        <fullName evidence="2">Dynein beta chain, ciliary-like 4</fullName>
    </submittedName>
</protein>
<dbReference type="Pfam" id="PF18199">
    <property type="entry name" value="Dynein_C"/>
    <property type="match status" value="1"/>
</dbReference>
<dbReference type="Gene3D" id="3.10.490.20">
    <property type="match status" value="1"/>
</dbReference>
<organism evidence="3 4">
    <name type="scientific">Homarus americanus</name>
    <name type="common">American lobster</name>
    <dbReference type="NCBI Taxonomy" id="6706"/>
    <lineage>
        <taxon>Eukaryota</taxon>
        <taxon>Metazoa</taxon>
        <taxon>Ecdysozoa</taxon>
        <taxon>Arthropoda</taxon>
        <taxon>Crustacea</taxon>
        <taxon>Multicrustacea</taxon>
        <taxon>Malacostraca</taxon>
        <taxon>Eumalacostraca</taxon>
        <taxon>Eucarida</taxon>
        <taxon>Decapoda</taxon>
        <taxon>Pleocyemata</taxon>
        <taxon>Astacidea</taxon>
        <taxon>Nephropoidea</taxon>
        <taxon>Nephropidae</taxon>
        <taxon>Homarus</taxon>
    </lineage>
</organism>
<evidence type="ECO:0000313" key="2">
    <source>
        <dbReference type="EMBL" id="KAG7159122.1"/>
    </source>
</evidence>
<keyword evidence="4" id="KW-1185">Reference proteome</keyword>
<name>A0A8J5N631_HOMAM</name>
<accession>A0A8J5N631</accession>
<sequence>HAAEELRPWTLPRGVRDLDNSILIDSCLKELHPQIPVIFIKAITQDKANRNLYKCPLYKTASVATYVWTFNLKTKKPAKWILAGWLCFFKFKLDLSPPNVAHGSRHISLS</sequence>
<dbReference type="Proteomes" id="UP000747542">
    <property type="component" value="Unassembled WGS sequence"/>
</dbReference>
<gene>
    <name evidence="3" type="primary">Dyhc-L2</name>
    <name evidence="2" type="synonym">Dyhc-L4</name>
    <name evidence="3" type="ORF">Hamer_G003064</name>
    <name evidence="2" type="ORF">Hamer_G016500</name>
</gene>
<feature type="non-terminal residue" evidence="3">
    <location>
        <position position="1"/>
    </location>
</feature>
<dbReference type="EMBL" id="JAHLQT010007678">
    <property type="protein sequence ID" value="KAG7174170.1"/>
    <property type="molecule type" value="Genomic_DNA"/>
</dbReference>
<dbReference type="EMBL" id="JAHLQT010033762">
    <property type="protein sequence ID" value="KAG7159122.1"/>
    <property type="molecule type" value="Genomic_DNA"/>
</dbReference>
<comment type="caution">
    <text evidence="3">The sequence shown here is derived from an EMBL/GenBank/DDBJ whole genome shotgun (WGS) entry which is preliminary data.</text>
</comment>
<reference evidence="3" key="1">
    <citation type="journal article" date="2021" name="Sci. Adv.">
        <title>The American lobster genome reveals insights on longevity, neural, and immune adaptations.</title>
        <authorList>
            <person name="Polinski J.M."/>
            <person name="Zimin A.V."/>
            <person name="Clark K.F."/>
            <person name="Kohn A.B."/>
            <person name="Sadowski N."/>
            <person name="Timp W."/>
            <person name="Ptitsyn A."/>
            <person name="Khanna P."/>
            <person name="Romanova D.Y."/>
            <person name="Williams P."/>
            <person name="Greenwood S.J."/>
            <person name="Moroz L.L."/>
            <person name="Walt D.R."/>
            <person name="Bodnar A.G."/>
        </authorList>
    </citation>
    <scope>NUCLEOTIDE SEQUENCE</scope>
    <source>
        <strain evidence="3">GMGI-L3</strain>
    </source>
</reference>
<evidence type="ECO:0000313" key="3">
    <source>
        <dbReference type="EMBL" id="KAG7174170.1"/>
    </source>
</evidence>
<proteinExistence type="predicted"/>
<evidence type="ECO:0000313" key="4">
    <source>
        <dbReference type="Proteomes" id="UP000747542"/>
    </source>
</evidence>
<dbReference type="InterPro" id="IPR043160">
    <property type="entry name" value="Dynein_C_barrel"/>
</dbReference>
<evidence type="ECO:0000259" key="1">
    <source>
        <dbReference type="Pfam" id="PF18199"/>
    </source>
</evidence>
<dbReference type="InterPro" id="IPR041228">
    <property type="entry name" value="Dynein_C"/>
</dbReference>